<dbReference type="Proteomes" id="UP000789702">
    <property type="component" value="Unassembled WGS sequence"/>
</dbReference>
<evidence type="ECO:0000313" key="1">
    <source>
        <dbReference type="EMBL" id="CAG8757581.1"/>
    </source>
</evidence>
<accession>A0ACA9QQ53</accession>
<comment type="caution">
    <text evidence="1">The sequence shown here is derived from an EMBL/GenBank/DDBJ whole genome shotgun (WGS) entry which is preliminary data.</text>
</comment>
<sequence length="43" mass="4871">FDKKSDVYSVGVLMWEISSGYPPFKDDVEQHQLASLILDIKDG</sequence>
<reference evidence="1" key="1">
    <citation type="submission" date="2021-06" db="EMBL/GenBank/DDBJ databases">
        <authorList>
            <person name="Kallberg Y."/>
            <person name="Tangrot J."/>
            <person name="Rosling A."/>
        </authorList>
    </citation>
    <scope>NUCLEOTIDE SEQUENCE</scope>
    <source>
        <strain evidence="1">IL203A</strain>
    </source>
</reference>
<dbReference type="EMBL" id="CAJVPU010049522">
    <property type="protein sequence ID" value="CAG8757581.1"/>
    <property type="molecule type" value="Genomic_DNA"/>
</dbReference>
<evidence type="ECO:0000313" key="2">
    <source>
        <dbReference type="Proteomes" id="UP000789702"/>
    </source>
</evidence>
<gene>
    <name evidence="1" type="ORF">DHETER_LOCUS15053</name>
</gene>
<feature type="non-terminal residue" evidence="1">
    <location>
        <position position="1"/>
    </location>
</feature>
<protein>
    <submittedName>
        <fullName evidence="1">669_t:CDS:1</fullName>
    </submittedName>
</protein>
<name>A0ACA9QQ53_9GLOM</name>
<organism evidence="1 2">
    <name type="scientific">Dentiscutata heterogama</name>
    <dbReference type="NCBI Taxonomy" id="1316150"/>
    <lineage>
        <taxon>Eukaryota</taxon>
        <taxon>Fungi</taxon>
        <taxon>Fungi incertae sedis</taxon>
        <taxon>Mucoromycota</taxon>
        <taxon>Glomeromycotina</taxon>
        <taxon>Glomeromycetes</taxon>
        <taxon>Diversisporales</taxon>
        <taxon>Gigasporaceae</taxon>
        <taxon>Dentiscutata</taxon>
    </lineage>
</organism>
<proteinExistence type="predicted"/>
<keyword evidence="2" id="KW-1185">Reference proteome</keyword>
<feature type="non-terminal residue" evidence="1">
    <location>
        <position position="43"/>
    </location>
</feature>